<dbReference type="EMBL" id="BJYZ01000089">
    <property type="protein sequence ID" value="GEO43469.1"/>
    <property type="molecule type" value="Genomic_DNA"/>
</dbReference>
<dbReference type="Proteomes" id="UP000321523">
    <property type="component" value="Unassembled WGS sequence"/>
</dbReference>
<protein>
    <recommendedName>
        <fullName evidence="1">Peptidase C14 caspase domain-containing protein</fullName>
    </recommendedName>
</protein>
<dbReference type="AlphaFoldDB" id="A0A512E458"/>
<evidence type="ECO:0000313" key="2">
    <source>
        <dbReference type="EMBL" id="GEO43469.1"/>
    </source>
</evidence>
<dbReference type="InterPro" id="IPR029030">
    <property type="entry name" value="Caspase-like_dom_sf"/>
</dbReference>
<dbReference type="RefSeq" id="WP_084721531.1">
    <property type="nucleotide sequence ID" value="NZ_BJYZ01000089.1"/>
</dbReference>
<dbReference type="OrthoDB" id="9812126at2"/>
<dbReference type="PANTHER" id="PTHR48104:SF30">
    <property type="entry name" value="METACASPASE-1"/>
    <property type="match status" value="1"/>
</dbReference>
<dbReference type="GO" id="GO:0006508">
    <property type="term" value="P:proteolysis"/>
    <property type="evidence" value="ECO:0007669"/>
    <property type="project" value="InterPro"/>
</dbReference>
<dbReference type="InterPro" id="IPR050452">
    <property type="entry name" value="Metacaspase"/>
</dbReference>
<gene>
    <name evidence="2" type="ORF">SAE02_76170</name>
</gene>
<dbReference type="Pfam" id="PF00656">
    <property type="entry name" value="Peptidase_C14"/>
    <property type="match status" value="1"/>
</dbReference>
<reference evidence="2 3" key="1">
    <citation type="submission" date="2019-07" db="EMBL/GenBank/DDBJ databases">
        <title>Whole genome shotgun sequence of Skermanella aerolata NBRC 106429.</title>
        <authorList>
            <person name="Hosoyama A."/>
            <person name="Uohara A."/>
            <person name="Ohji S."/>
            <person name="Ichikawa N."/>
        </authorList>
    </citation>
    <scope>NUCLEOTIDE SEQUENCE [LARGE SCALE GENOMIC DNA]</scope>
    <source>
        <strain evidence="2 3">NBRC 106429</strain>
    </source>
</reference>
<keyword evidence="3" id="KW-1185">Reference proteome</keyword>
<evidence type="ECO:0000313" key="3">
    <source>
        <dbReference type="Proteomes" id="UP000321523"/>
    </source>
</evidence>
<comment type="caution">
    <text evidence="2">The sequence shown here is derived from an EMBL/GenBank/DDBJ whole genome shotgun (WGS) entry which is preliminary data.</text>
</comment>
<sequence>MRAIGIHLGLNAVDPAHYMGWTGELTACENDANDMANIARSNMFETTILLSREATSNRLLQMLAGEAARMISGDMLILTIAGHGTQIVDVNGDEPERRDEAWVLYDRMLIDDEIYTALAQFNSGVKILTITDICHSETSVRLRLAWERLRYRPRELPYTQASRIVSKQSARYTRALSASQQRSRSDLRSTTLLMSACKDEQLALDGDRNGQFTGTLRNVWADGHFNGDYISLVKKIREYMPPSQTPGLLGLGPSVKEFAARRPFSRG</sequence>
<dbReference type="InterPro" id="IPR011600">
    <property type="entry name" value="Pept_C14_caspase"/>
</dbReference>
<proteinExistence type="predicted"/>
<feature type="domain" description="Peptidase C14 caspase" evidence="1">
    <location>
        <begin position="16"/>
        <end position="246"/>
    </location>
</feature>
<dbReference type="PANTHER" id="PTHR48104">
    <property type="entry name" value="METACASPASE-4"/>
    <property type="match status" value="1"/>
</dbReference>
<evidence type="ECO:0000259" key="1">
    <source>
        <dbReference type="Pfam" id="PF00656"/>
    </source>
</evidence>
<dbReference type="GO" id="GO:0004197">
    <property type="term" value="F:cysteine-type endopeptidase activity"/>
    <property type="evidence" value="ECO:0007669"/>
    <property type="project" value="InterPro"/>
</dbReference>
<dbReference type="SUPFAM" id="SSF52129">
    <property type="entry name" value="Caspase-like"/>
    <property type="match status" value="1"/>
</dbReference>
<accession>A0A512E458</accession>
<name>A0A512E458_9PROT</name>
<organism evidence="2 3">
    <name type="scientific">Skermanella aerolata</name>
    <dbReference type="NCBI Taxonomy" id="393310"/>
    <lineage>
        <taxon>Bacteria</taxon>
        <taxon>Pseudomonadati</taxon>
        <taxon>Pseudomonadota</taxon>
        <taxon>Alphaproteobacteria</taxon>
        <taxon>Rhodospirillales</taxon>
        <taxon>Azospirillaceae</taxon>
        <taxon>Skermanella</taxon>
    </lineage>
</organism>
<dbReference type="GO" id="GO:0005737">
    <property type="term" value="C:cytoplasm"/>
    <property type="evidence" value="ECO:0007669"/>
    <property type="project" value="TreeGrafter"/>
</dbReference>
<dbReference type="Gene3D" id="3.40.50.1460">
    <property type="match status" value="1"/>
</dbReference>